<dbReference type="HAMAP" id="MF_00374">
    <property type="entry name" value="Ribosomal_uL29"/>
    <property type="match status" value="1"/>
</dbReference>
<dbReference type="Gene3D" id="1.10.287.310">
    <property type="match status" value="1"/>
</dbReference>
<sequence length="74" mass="8530">MAKAKDLRVLADTELQQKELDLREELFNVRFQQTVGQLENPVRKRLLRKDIARVKTLKRERALSANIAQAKTGA</sequence>
<evidence type="ECO:0000256" key="3">
    <source>
        <dbReference type="ARBA" id="ARBA00023274"/>
    </source>
</evidence>
<dbReference type="CDD" id="cd00427">
    <property type="entry name" value="Ribosomal_L29_HIP"/>
    <property type="match status" value="1"/>
</dbReference>
<keyword evidence="2 5" id="KW-0689">Ribosomal protein</keyword>
<protein>
    <recommendedName>
        <fullName evidence="4 5">Large ribosomal subunit protein uL29</fullName>
    </recommendedName>
</protein>
<evidence type="ECO:0000256" key="4">
    <source>
        <dbReference type="ARBA" id="ARBA00035204"/>
    </source>
</evidence>
<dbReference type="GO" id="GO:0022625">
    <property type="term" value="C:cytosolic large ribosomal subunit"/>
    <property type="evidence" value="ECO:0007669"/>
    <property type="project" value="TreeGrafter"/>
</dbReference>
<dbReference type="Proteomes" id="UP000179243">
    <property type="component" value="Unassembled WGS sequence"/>
</dbReference>
<name>A0A1F7FD64_UNCRA</name>
<dbReference type="EMBL" id="MFYX01000067">
    <property type="protein sequence ID" value="OGK04614.1"/>
    <property type="molecule type" value="Genomic_DNA"/>
</dbReference>
<evidence type="ECO:0000256" key="2">
    <source>
        <dbReference type="ARBA" id="ARBA00022980"/>
    </source>
</evidence>
<dbReference type="InterPro" id="IPR036049">
    <property type="entry name" value="Ribosomal_uL29_sf"/>
</dbReference>
<comment type="caution">
    <text evidence="6">The sequence shown here is derived from an EMBL/GenBank/DDBJ whole genome shotgun (WGS) entry which is preliminary data.</text>
</comment>
<evidence type="ECO:0000256" key="5">
    <source>
        <dbReference type="HAMAP-Rule" id="MF_00374"/>
    </source>
</evidence>
<evidence type="ECO:0000313" key="6">
    <source>
        <dbReference type="EMBL" id="OGK04614.1"/>
    </source>
</evidence>
<dbReference type="Pfam" id="PF00831">
    <property type="entry name" value="Ribosomal_L29"/>
    <property type="match status" value="1"/>
</dbReference>
<keyword evidence="3 5" id="KW-0687">Ribonucleoprotein</keyword>
<dbReference type="InterPro" id="IPR001854">
    <property type="entry name" value="Ribosomal_uL29"/>
</dbReference>
<dbReference type="AlphaFoldDB" id="A0A1F7FD64"/>
<dbReference type="PANTHER" id="PTHR10916:SF0">
    <property type="entry name" value="LARGE RIBOSOMAL SUBUNIT PROTEIN UL29C"/>
    <property type="match status" value="1"/>
</dbReference>
<dbReference type="GO" id="GO:0003735">
    <property type="term" value="F:structural constituent of ribosome"/>
    <property type="evidence" value="ECO:0007669"/>
    <property type="project" value="InterPro"/>
</dbReference>
<evidence type="ECO:0000256" key="1">
    <source>
        <dbReference type="ARBA" id="ARBA00009254"/>
    </source>
</evidence>
<organism evidence="6 7">
    <name type="scientific">Candidatus Raymondbacteria bacterium RIFOXYD12_FULL_49_13</name>
    <dbReference type="NCBI Taxonomy" id="1817890"/>
    <lineage>
        <taxon>Bacteria</taxon>
        <taxon>Raymondiibacteriota</taxon>
    </lineage>
</organism>
<proteinExistence type="inferred from homology"/>
<comment type="similarity">
    <text evidence="1 5">Belongs to the universal ribosomal protein uL29 family.</text>
</comment>
<dbReference type="SUPFAM" id="SSF46561">
    <property type="entry name" value="Ribosomal protein L29 (L29p)"/>
    <property type="match status" value="1"/>
</dbReference>
<dbReference type="FunFam" id="1.10.287.310:FF:000001">
    <property type="entry name" value="50S ribosomal protein L29"/>
    <property type="match status" value="1"/>
</dbReference>
<accession>A0A1F7FD64</accession>
<dbReference type="InterPro" id="IPR050063">
    <property type="entry name" value="Ribosomal_protein_uL29"/>
</dbReference>
<dbReference type="GO" id="GO:0006412">
    <property type="term" value="P:translation"/>
    <property type="evidence" value="ECO:0007669"/>
    <property type="project" value="UniProtKB-UniRule"/>
</dbReference>
<dbReference type="NCBIfam" id="TIGR00012">
    <property type="entry name" value="L29"/>
    <property type="match status" value="1"/>
</dbReference>
<dbReference type="PANTHER" id="PTHR10916">
    <property type="entry name" value="60S RIBOSOMAL PROTEIN L35/50S RIBOSOMAL PROTEIN L29"/>
    <property type="match status" value="1"/>
</dbReference>
<evidence type="ECO:0000313" key="7">
    <source>
        <dbReference type="Proteomes" id="UP000179243"/>
    </source>
</evidence>
<gene>
    <name evidence="5" type="primary">rpmC</name>
    <name evidence="6" type="ORF">A2519_20765</name>
</gene>
<reference evidence="6 7" key="1">
    <citation type="journal article" date="2016" name="Nat. Commun.">
        <title>Thousands of microbial genomes shed light on interconnected biogeochemical processes in an aquifer system.</title>
        <authorList>
            <person name="Anantharaman K."/>
            <person name="Brown C.T."/>
            <person name="Hug L.A."/>
            <person name="Sharon I."/>
            <person name="Castelle C.J."/>
            <person name="Probst A.J."/>
            <person name="Thomas B.C."/>
            <person name="Singh A."/>
            <person name="Wilkins M.J."/>
            <person name="Karaoz U."/>
            <person name="Brodie E.L."/>
            <person name="Williams K.H."/>
            <person name="Hubbard S.S."/>
            <person name="Banfield J.F."/>
        </authorList>
    </citation>
    <scope>NUCLEOTIDE SEQUENCE [LARGE SCALE GENOMIC DNA]</scope>
</reference>